<dbReference type="PANTHER" id="PTHR42714">
    <property type="entry name" value="TRNA MODIFICATION GTPASE GTPBP3"/>
    <property type="match status" value="1"/>
</dbReference>
<dbReference type="SUPFAM" id="SSF52540">
    <property type="entry name" value="P-loop containing nucleoside triphosphate hydrolases"/>
    <property type="match status" value="1"/>
</dbReference>
<dbReference type="AlphaFoldDB" id="A0AAF0EL83"/>
<keyword evidence="3" id="KW-0547">Nucleotide-binding</keyword>
<dbReference type="NCBIfam" id="TIGR00231">
    <property type="entry name" value="small_GTP"/>
    <property type="match status" value="1"/>
</dbReference>
<name>A0AAF0EL83_9BASI</name>
<evidence type="ECO:0000256" key="3">
    <source>
        <dbReference type="ARBA" id="ARBA00022741"/>
    </source>
</evidence>
<dbReference type="GO" id="GO:0030488">
    <property type="term" value="P:tRNA methylation"/>
    <property type="evidence" value="ECO:0007669"/>
    <property type="project" value="TreeGrafter"/>
</dbReference>
<dbReference type="Gene3D" id="3.30.1360.120">
    <property type="entry name" value="Probable tRNA modification gtpase trme, domain 1"/>
    <property type="match status" value="1"/>
</dbReference>
<comment type="similarity">
    <text evidence="1">Belongs to the TRAFAC class TrmE-Era-EngA-EngB-Septin-like GTPase superfamily. TrmE GTPase family.</text>
</comment>
<dbReference type="SUPFAM" id="SSF116878">
    <property type="entry name" value="TrmE connector domain"/>
    <property type="match status" value="1"/>
</dbReference>
<evidence type="ECO:0000259" key="5">
    <source>
        <dbReference type="Pfam" id="PF01926"/>
    </source>
</evidence>
<dbReference type="InterPro" id="IPR031168">
    <property type="entry name" value="G_TrmE"/>
</dbReference>
<evidence type="ECO:0000313" key="8">
    <source>
        <dbReference type="EMBL" id="WFD28482.1"/>
    </source>
</evidence>
<evidence type="ECO:0000256" key="4">
    <source>
        <dbReference type="ARBA" id="ARBA00023134"/>
    </source>
</evidence>
<reference evidence="8" key="1">
    <citation type="submission" date="2023-03" db="EMBL/GenBank/DDBJ databases">
        <title>Mating type loci evolution in Malassezia.</title>
        <authorList>
            <person name="Coelho M.A."/>
        </authorList>
    </citation>
    <scope>NUCLEOTIDE SEQUENCE</scope>
    <source>
        <strain evidence="8">CBS 9557</strain>
    </source>
</reference>
<dbReference type="Pfam" id="PF12631">
    <property type="entry name" value="MnmE_helical"/>
    <property type="match status" value="1"/>
</dbReference>
<dbReference type="InterPro" id="IPR005225">
    <property type="entry name" value="Small_GTP-bd"/>
</dbReference>
<dbReference type="Pfam" id="PF10396">
    <property type="entry name" value="TrmE_N"/>
    <property type="match status" value="1"/>
</dbReference>
<dbReference type="CDD" id="cd04164">
    <property type="entry name" value="trmE"/>
    <property type="match status" value="1"/>
</dbReference>
<dbReference type="InterPro" id="IPR018948">
    <property type="entry name" value="GTP-bd_TrmE_N"/>
</dbReference>
<dbReference type="InterPro" id="IPR006073">
    <property type="entry name" value="GTP-bd"/>
</dbReference>
<keyword evidence="9" id="KW-1185">Reference proteome</keyword>
<dbReference type="GO" id="GO:0002098">
    <property type="term" value="P:tRNA wobble uridine modification"/>
    <property type="evidence" value="ECO:0007669"/>
    <property type="project" value="TreeGrafter"/>
</dbReference>
<gene>
    <name evidence="8" type="primary">MSS1</name>
    <name evidence="8" type="ORF">MNAN1_003493</name>
</gene>
<proteinExistence type="inferred from homology"/>
<dbReference type="EMBL" id="CP119898">
    <property type="protein sequence ID" value="WFD28482.1"/>
    <property type="molecule type" value="Genomic_DNA"/>
</dbReference>
<feature type="domain" description="MnmE helical" evidence="7">
    <location>
        <begin position="95"/>
        <end position="447"/>
    </location>
</feature>
<dbReference type="GO" id="GO:0005739">
    <property type="term" value="C:mitochondrion"/>
    <property type="evidence" value="ECO:0007669"/>
    <property type="project" value="TreeGrafter"/>
</dbReference>
<evidence type="ECO:0000256" key="1">
    <source>
        <dbReference type="ARBA" id="ARBA00011043"/>
    </source>
</evidence>
<organism evidence="8 9">
    <name type="scientific">Malassezia nana</name>
    <dbReference type="NCBI Taxonomy" id="180528"/>
    <lineage>
        <taxon>Eukaryota</taxon>
        <taxon>Fungi</taxon>
        <taxon>Dikarya</taxon>
        <taxon>Basidiomycota</taxon>
        <taxon>Ustilaginomycotina</taxon>
        <taxon>Malasseziomycetes</taxon>
        <taxon>Malasseziales</taxon>
        <taxon>Malasseziaceae</taxon>
        <taxon>Malassezia</taxon>
    </lineage>
</organism>
<evidence type="ECO:0000259" key="7">
    <source>
        <dbReference type="Pfam" id="PF12631"/>
    </source>
</evidence>
<dbReference type="InterPro" id="IPR004520">
    <property type="entry name" value="GTPase_MnmE"/>
</dbReference>
<evidence type="ECO:0000259" key="6">
    <source>
        <dbReference type="Pfam" id="PF10396"/>
    </source>
</evidence>
<sequence>MTTRREWVPRQLVRRRLRHPCTREVLDDALLAYFPPGQSFSGDATLELHLHGGPAVVRDVLAALSDARALFDTPLRPAAPGEFTRRAFEHGRMDLTACEALDALLHAETSSQRRLAQQAGDGRQARLYDTLRTQLLHSMASIEAMLDFAEEDDVDTHLWESAQAQVREMRAYLAKQLQLGVPTAQRSFTDAAMQGLRVALYGQPNVGKSSLLNQLARRDAAIVSAHPGTTRDIVEASIEVAGFRVTLADTAGLRETHDEVEQLGMQRTRSYVAAADLAVLVCTPDDWATLPPAGPTWITAQEAAQLGVRRAQGAWDALPDLILINKMDTARQEPRPRPATLGHACYVWHASVAHEQGIDRILEDLGAWVTQRFATEARETPLVTQARHRHLLLDVVACLDTFLAVPSGTEMVVAAEALRRAAQLLGEVTGHTLSSHDVLGDIFARFCIGK</sequence>
<protein>
    <submittedName>
        <fullName evidence="8">Mitochondrial splicing system protein</fullName>
    </submittedName>
</protein>
<accession>A0AAF0EL83</accession>
<dbReference type="Gene3D" id="1.20.120.430">
    <property type="entry name" value="tRNA modification GTPase MnmE domain 2"/>
    <property type="match status" value="1"/>
</dbReference>
<dbReference type="InterPro" id="IPR025867">
    <property type="entry name" value="MnmE_helical"/>
</dbReference>
<dbReference type="InterPro" id="IPR027266">
    <property type="entry name" value="TrmE/GcvT-like"/>
</dbReference>
<dbReference type="PANTHER" id="PTHR42714:SF2">
    <property type="entry name" value="TRNA MODIFICATION GTPASE GTPBP3, MITOCHONDRIAL"/>
    <property type="match status" value="1"/>
</dbReference>
<evidence type="ECO:0000313" key="9">
    <source>
        <dbReference type="Proteomes" id="UP001213623"/>
    </source>
</evidence>
<dbReference type="HAMAP" id="MF_00379">
    <property type="entry name" value="GTPase_MnmE"/>
    <property type="match status" value="1"/>
</dbReference>
<dbReference type="InterPro" id="IPR027368">
    <property type="entry name" value="MnmE_dom2"/>
</dbReference>
<dbReference type="Gene3D" id="3.40.50.300">
    <property type="entry name" value="P-loop containing nucleotide triphosphate hydrolases"/>
    <property type="match status" value="1"/>
</dbReference>
<dbReference type="CDD" id="cd14858">
    <property type="entry name" value="TrmE_N"/>
    <property type="match status" value="1"/>
</dbReference>
<dbReference type="GO" id="GO:0003924">
    <property type="term" value="F:GTPase activity"/>
    <property type="evidence" value="ECO:0007669"/>
    <property type="project" value="InterPro"/>
</dbReference>
<dbReference type="InterPro" id="IPR027417">
    <property type="entry name" value="P-loop_NTPase"/>
</dbReference>
<keyword evidence="4" id="KW-0342">GTP-binding</keyword>
<dbReference type="Pfam" id="PF01926">
    <property type="entry name" value="MMR_HSR1"/>
    <property type="match status" value="1"/>
</dbReference>
<dbReference type="GO" id="GO:0005525">
    <property type="term" value="F:GTP binding"/>
    <property type="evidence" value="ECO:0007669"/>
    <property type="project" value="UniProtKB-KW"/>
</dbReference>
<dbReference type="Proteomes" id="UP001213623">
    <property type="component" value="Chromosome 7"/>
</dbReference>
<evidence type="ECO:0000256" key="2">
    <source>
        <dbReference type="ARBA" id="ARBA00022694"/>
    </source>
</evidence>
<keyword evidence="2" id="KW-0819">tRNA processing</keyword>
<feature type="domain" description="GTP-binding protein TrmE N-terminal" evidence="6">
    <location>
        <begin position="8"/>
        <end position="92"/>
    </location>
</feature>
<feature type="domain" description="G" evidence="5">
    <location>
        <begin position="197"/>
        <end position="284"/>
    </location>
</feature>